<dbReference type="Proteomes" id="UP000270094">
    <property type="component" value="Unassembled WGS sequence"/>
</dbReference>
<dbReference type="OrthoDB" id="5868615at2759"/>
<evidence type="ECO:0000313" key="2">
    <source>
        <dbReference type="Proteomes" id="UP000270094"/>
    </source>
</evidence>
<dbReference type="PANTHER" id="PTHR47022">
    <property type="entry name" value="BTB AND MATH DOMAIN-CONTAINING PROTEIN 36-RELATED"/>
    <property type="match status" value="1"/>
</dbReference>
<sequence length="207" mass="23617">FTRSYLIFREAEAAISETSVDFILWCNRRVEGNLWRCTATVTVHTSGVNDPDGANHKVVNIFHKNNRSTTFSTPKFDSNNIEIRFELQDISGYRSRDPAIFEMDFSKPSEMANVCIAFENTEKRLYVNKEYLSIHSRVFANLLANRDVGRVVSPYFSTENSECGDDFDVLNVGAALLDRTLEEEDERADFAHFYSHGMLAYVATEPS</sequence>
<evidence type="ECO:0008006" key="3">
    <source>
        <dbReference type="Google" id="ProtNLM"/>
    </source>
</evidence>
<evidence type="ECO:0000313" key="1">
    <source>
        <dbReference type="EMBL" id="VDM79531.1"/>
    </source>
</evidence>
<feature type="non-terminal residue" evidence="1">
    <location>
        <position position="1"/>
    </location>
</feature>
<dbReference type="EMBL" id="UYYB01105456">
    <property type="protein sequence ID" value="VDM79531.1"/>
    <property type="molecule type" value="Genomic_DNA"/>
</dbReference>
<gene>
    <name evidence="1" type="ORF">SVUK_LOCUS14529</name>
</gene>
<keyword evidence="2" id="KW-1185">Reference proteome</keyword>
<protein>
    <recommendedName>
        <fullName evidence="3">BTB domain-containing protein</fullName>
    </recommendedName>
</protein>
<dbReference type="PANTHER" id="PTHR47022:SF1">
    <property type="entry name" value="BTB AND MATH DOMAIN-CONTAINING PROTEIN 36-RELATED"/>
    <property type="match status" value="1"/>
</dbReference>
<accession>A0A3P7J2X4</accession>
<reference evidence="1 2" key="1">
    <citation type="submission" date="2018-11" db="EMBL/GenBank/DDBJ databases">
        <authorList>
            <consortium name="Pathogen Informatics"/>
        </authorList>
    </citation>
    <scope>NUCLEOTIDE SEQUENCE [LARGE SCALE GENOMIC DNA]</scope>
</reference>
<proteinExistence type="predicted"/>
<dbReference type="AlphaFoldDB" id="A0A3P7J2X4"/>
<organism evidence="1 2">
    <name type="scientific">Strongylus vulgaris</name>
    <name type="common">Blood worm</name>
    <dbReference type="NCBI Taxonomy" id="40348"/>
    <lineage>
        <taxon>Eukaryota</taxon>
        <taxon>Metazoa</taxon>
        <taxon>Ecdysozoa</taxon>
        <taxon>Nematoda</taxon>
        <taxon>Chromadorea</taxon>
        <taxon>Rhabditida</taxon>
        <taxon>Rhabditina</taxon>
        <taxon>Rhabditomorpha</taxon>
        <taxon>Strongyloidea</taxon>
        <taxon>Strongylidae</taxon>
        <taxon>Strongylus</taxon>
    </lineage>
</organism>
<name>A0A3P7J2X4_STRVU</name>